<proteinExistence type="inferred from homology"/>
<feature type="domain" description="Integrase SAM-like N-terminal" evidence="2">
    <location>
        <begin position="48"/>
        <end position="121"/>
    </location>
</feature>
<evidence type="ECO:0000313" key="3">
    <source>
        <dbReference type="EMBL" id="VDN48682.1"/>
    </source>
</evidence>
<sequence>MARKKNLKIIMNEKLNEKLCIGQKRSEGKKLYKANTDPKSHGYNNLKAPGIYSVKTANTYREVINMVGDKLRSNYPEIWQSKDISKVDKEVCYSILREREAEGKSPYTISRDLAALNKVLALNLSKKEGGLSKRSYKLLTRSRNGTNANLTDRLRLKNQQQITIAQATGIRRQSMKVITPDNFVRDRQGIPCLLYVVEKGGRERFIHILEDRQKEVRDILDGREIDKPLFDYFSRRIDNHSYRAEYAESRHLEIIEQEEAKGHKFVEDYRDRYDAHCLSILTQDLGHNRINVCTEHYLDKA</sequence>
<dbReference type="EMBL" id="LR130778">
    <property type="protein sequence ID" value="VDN48682.1"/>
    <property type="molecule type" value="Genomic_DNA"/>
</dbReference>
<dbReference type="GO" id="GO:0015074">
    <property type="term" value="P:DNA integration"/>
    <property type="evidence" value="ECO:0007669"/>
    <property type="project" value="InterPro"/>
</dbReference>
<dbReference type="InterPro" id="IPR011010">
    <property type="entry name" value="DNA_brk_join_enz"/>
</dbReference>
<evidence type="ECO:0000256" key="1">
    <source>
        <dbReference type="ARBA" id="ARBA00008857"/>
    </source>
</evidence>
<dbReference type="Pfam" id="PF02899">
    <property type="entry name" value="Phage_int_SAM_1"/>
    <property type="match status" value="1"/>
</dbReference>
<name>A0A3P7S1Y6_9FIRM</name>
<dbReference type="KEGG" id="cbar:PATL70BA_2778"/>
<organism evidence="3 4">
    <name type="scientific">Petrocella atlantisensis</name>
    <dbReference type="NCBI Taxonomy" id="2173034"/>
    <lineage>
        <taxon>Bacteria</taxon>
        <taxon>Bacillati</taxon>
        <taxon>Bacillota</taxon>
        <taxon>Clostridia</taxon>
        <taxon>Lachnospirales</taxon>
        <taxon>Vallitaleaceae</taxon>
        <taxon>Petrocella</taxon>
    </lineage>
</organism>
<comment type="similarity">
    <text evidence="1">Belongs to the 'phage' integrase family.</text>
</comment>
<gene>
    <name evidence="3" type="ORF">PATL70BA_2778</name>
</gene>
<dbReference type="SUPFAM" id="SSF56349">
    <property type="entry name" value="DNA breaking-rejoining enzymes"/>
    <property type="match status" value="1"/>
</dbReference>
<keyword evidence="4" id="KW-1185">Reference proteome</keyword>
<dbReference type="AlphaFoldDB" id="A0A3P7S1Y6"/>
<dbReference type="GO" id="GO:0003677">
    <property type="term" value="F:DNA binding"/>
    <property type="evidence" value="ECO:0007669"/>
    <property type="project" value="InterPro"/>
</dbReference>
<evidence type="ECO:0000259" key="2">
    <source>
        <dbReference type="Pfam" id="PF02899"/>
    </source>
</evidence>
<accession>A0A3P7S1Y6</accession>
<dbReference type="InterPro" id="IPR004107">
    <property type="entry name" value="Integrase_SAM-like_N"/>
</dbReference>
<protein>
    <recommendedName>
        <fullName evidence="2">Integrase SAM-like N-terminal domain-containing protein</fullName>
    </recommendedName>
</protein>
<dbReference type="Proteomes" id="UP000279029">
    <property type="component" value="Chromosome"/>
</dbReference>
<reference evidence="3 4" key="1">
    <citation type="submission" date="2018-09" db="EMBL/GenBank/DDBJ databases">
        <authorList>
            <person name="Postec A."/>
        </authorList>
    </citation>
    <scope>NUCLEOTIDE SEQUENCE [LARGE SCALE GENOMIC DNA]</scope>
    <source>
        <strain evidence="3">70B-A</strain>
    </source>
</reference>
<dbReference type="OrthoDB" id="2217146at2"/>
<evidence type="ECO:0000313" key="4">
    <source>
        <dbReference type="Proteomes" id="UP000279029"/>
    </source>
</evidence>
<dbReference type="RefSeq" id="WP_125137781.1">
    <property type="nucleotide sequence ID" value="NZ_LR130778.1"/>
</dbReference>